<feature type="transmembrane region" description="Helical" evidence="1">
    <location>
        <begin position="12"/>
        <end position="41"/>
    </location>
</feature>
<dbReference type="Pfam" id="PF07290">
    <property type="entry name" value="YqiJ_OB"/>
    <property type="match status" value="1"/>
</dbReference>
<feature type="transmembrane region" description="Helical" evidence="1">
    <location>
        <begin position="102"/>
        <end position="124"/>
    </location>
</feature>
<sequence length="210" mass="23034">MFSFLLSDANFWFSVAIGVVVVLFVVECIGLLFGASLLGVFDDIPGYELTSDTDIDVGHPTAFANWLSLDKLPLMIWVIIFLTLFGLTGYLLNYLYEQFFQSLIPALLSLPVASVSALILTGGIGKRIAPLLPKNETSAISDDEYFGAIAKITIGTARPGSPAEAKFVDKYAQAHYVLVEPFEAQEVFSQGEKIILVKKGLRGWLATRYK</sequence>
<dbReference type="AlphaFoldDB" id="A0A6M4MGP9"/>
<protein>
    <submittedName>
        <fullName evidence="4">YqiJ family protein</fullName>
    </submittedName>
</protein>
<dbReference type="EMBL" id="CP052766">
    <property type="protein sequence ID" value="QJR82253.1"/>
    <property type="molecule type" value="Genomic_DNA"/>
</dbReference>
<dbReference type="RefSeq" id="WP_075609752.1">
    <property type="nucleotide sequence ID" value="NZ_CP052766.1"/>
</dbReference>
<reference evidence="5" key="1">
    <citation type="submission" date="2014-12" db="EMBL/GenBank/DDBJ databases">
        <title>Complete genome sequence of a multi-drug resistant Klebsiella pneumoniae.</title>
        <authorList>
            <person name="Hua X."/>
            <person name="Chen Q."/>
            <person name="Li X."/>
            <person name="Feng Y."/>
            <person name="Ruan Z."/>
            <person name="Yu Y."/>
        </authorList>
    </citation>
    <scope>NUCLEOTIDE SEQUENCE [LARGE SCALE GENOMIC DNA]</scope>
    <source>
        <strain evidence="5">5.12</strain>
    </source>
</reference>
<evidence type="ECO:0000313" key="4">
    <source>
        <dbReference type="EMBL" id="QJR82253.1"/>
    </source>
</evidence>
<name>A0A6M4MGP9_9ALTE</name>
<reference evidence="4 5" key="2">
    <citation type="submission" date="2020-04" db="EMBL/GenBank/DDBJ databases">
        <title>Complete genome sequence of Alteromonas pelagimontana 5.12T.</title>
        <authorList>
            <person name="Sinha R.K."/>
            <person name="Krishnan K.P."/>
            <person name="Kurian J.P."/>
        </authorList>
    </citation>
    <scope>NUCLEOTIDE SEQUENCE [LARGE SCALE GENOMIC DNA]</scope>
    <source>
        <strain evidence="4 5">5.12</strain>
    </source>
</reference>
<keyword evidence="1" id="KW-0812">Transmembrane</keyword>
<dbReference type="OrthoDB" id="7207054at2"/>
<keyword evidence="1" id="KW-0472">Membrane</keyword>
<evidence type="ECO:0000259" key="2">
    <source>
        <dbReference type="Pfam" id="PF07290"/>
    </source>
</evidence>
<proteinExistence type="predicted"/>
<feature type="transmembrane region" description="Helical" evidence="1">
    <location>
        <begin position="74"/>
        <end position="96"/>
    </location>
</feature>
<evidence type="ECO:0000256" key="1">
    <source>
        <dbReference type="SAM" id="Phobius"/>
    </source>
</evidence>
<dbReference type="Pfam" id="PF21001">
    <property type="entry name" value="YqiJ_N"/>
    <property type="match status" value="1"/>
</dbReference>
<dbReference type="InterPro" id="IPR010840">
    <property type="entry name" value="YqiJ_OB"/>
</dbReference>
<accession>A0A6M4MGP9</accession>
<evidence type="ECO:0000259" key="3">
    <source>
        <dbReference type="Pfam" id="PF21001"/>
    </source>
</evidence>
<dbReference type="Proteomes" id="UP000219285">
    <property type="component" value="Chromosome"/>
</dbReference>
<gene>
    <name evidence="4" type="ORF">CA267_016590</name>
</gene>
<keyword evidence="5" id="KW-1185">Reference proteome</keyword>
<organism evidence="4 5">
    <name type="scientific">Alteromonas pelagimontana</name>
    <dbReference type="NCBI Taxonomy" id="1858656"/>
    <lineage>
        <taxon>Bacteria</taxon>
        <taxon>Pseudomonadati</taxon>
        <taxon>Pseudomonadota</taxon>
        <taxon>Gammaproteobacteria</taxon>
        <taxon>Alteromonadales</taxon>
        <taxon>Alteromonadaceae</taxon>
        <taxon>Alteromonas/Salinimonas group</taxon>
        <taxon>Alteromonas</taxon>
    </lineage>
</organism>
<evidence type="ECO:0000313" key="5">
    <source>
        <dbReference type="Proteomes" id="UP000219285"/>
    </source>
</evidence>
<feature type="domain" description="Inner membrane protein YqiJ N-terminal" evidence="3">
    <location>
        <begin position="10"/>
        <end position="121"/>
    </location>
</feature>
<feature type="domain" description="Inner membrane protein YqiJ OB-fold" evidence="2">
    <location>
        <begin position="146"/>
        <end position="199"/>
    </location>
</feature>
<keyword evidence="1" id="KW-1133">Transmembrane helix</keyword>
<dbReference type="KEGG" id="apel:CA267_016590"/>
<dbReference type="InterPro" id="IPR048376">
    <property type="entry name" value="YqiJ_N"/>
</dbReference>